<dbReference type="PANTHER" id="PTHR43792:SF1">
    <property type="entry name" value="N-ACETYLTRANSFERASE DOMAIN-CONTAINING PROTEIN"/>
    <property type="match status" value="1"/>
</dbReference>
<reference evidence="3" key="1">
    <citation type="journal article" date="2018" name="Front. Microbiol.">
        <title>Genome-Based Analysis Reveals the Taxonomy and Diversity of the Family Idiomarinaceae.</title>
        <authorList>
            <person name="Liu Y."/>
            <person name="Lai Q."/>
            <person name="Shao Z."/>
        </authorList>
    </citation>
    <scope>NUCLEOTIDE SEQUENCE [LARGE SCALE GENOMIC DNA]</scope>
    <source>
        <strain evidence="3">SN-14</strain>
    </source>
</reference>
<sequence>MITTERLLIEPLSNADADFLVNLLNQPSFIENIADKGVRDRAGACSYLRDGPLASYRQHGFGLWKVSLRESHQPIGMAGLLKRDYLPLADIGYALLPEYTGQGYAYEANRAVLEWARQHQHREVLAICNPDNRASAGLLYKLGFSDDGDVVPPGETQSIKRYRIVLN</sequence>
<evidence type="ECO:0000313" key="2">
    <source>
        <dbReference type="EMBL" id="RUO44654.1"/>
    </source>
</evidence>
<proteinExistence type="predicted"/>
<gene>
    <name evidence="2" type="ORF">CWE23_01050</name>
</gene>
<organism evidence="2 3">
    <name type="scientific">Idiomarina aquatica</name>
    <dbReference type="NCBI Taxonomy" id="1327752"/>
    <lineage>
        <taxon>Bacteria</taxon>
        <taxon>Pseudomonadati</taxon>
        <taxon>Pseudomonadota</taxon>
        <taxon>Gammaproteobacteria</taxon>
        <taxon>Alteromonadales</taxon>
        <taxon>Idiomarinaceae</taxon>
        <taxon>Idiomarina</taxon>
    </lineage>
</organism>
<evidence type="ECO:0000313" key="3">
    <source>
        <dbReference type="Proteomes" id="UP000286680"/>
    </source>
</evidence>
<dbReference type="Gene3D" id="3.40.630.30">
    <property type="match status" value="1"/>
</dbReference>
<accession>A0AA94EGJ5</accession>
<keyword evidence="3" id="KW-1185">Reference proteome</keyword>
<dbReference type="EMBL" id="PIPS01000001">
    <property type="protein sequence ID" value="RUO44654.1"/>
    <property type="molecule type" value="Genomic_DNA"/>
</dbReference>
<feature type="domain" description="N-acetyltransferase" evidence="1">
    <location>
        <begin position="7"/>
        <end position="167"/>
    </location>
</feature>
<dbReference type="RefSeq" id="WP_126819156.1">
    <property type="nucleotide sequence ID" value="NZ_PIPS01000001.1"/>
</dbReference>
<dbReference type="SUPFAM" id="SSF55729">
    <property type="entry name" value="Acyl-CoA N-acyltransferases (Nat)"/>
    <property type="match status" value="1"/>
</dbReference>
<dbReference type="InterPro" id="IPR000182">
    <property type="entry name" value="GNAT_dom"/>
</dbReference>
<name>A0AA94EGJ5_9GAMM</name>
<comment type="caution">
    <text evidence="2">The sequence shown here is derived from an EMBL/GenBank/DDBJ whole genome shotgun (WGS) entry which is preliminary data.</text>
</comment>
<evidence type="ECO:0000259" key="1">
    <source>
        <dbReference type="PROSITE" id="PS51186"/>
    </source>
</evidence>
<dbReference type="InterPro" id="IPR016181">
    <property type="entry name" value="Acyl_CoA_acyltransferase"/>
</dbReference>
<dbReference type="PANTHER" id="PTHR43792">
    <property type="entry name" value="GNAT FAMILY, PUTATIVE (AFU_ORTHOLOGUE AFUA_3G00765)-RELATED-RELATED"/>
    <property type="match status" value="1"/>
</dbReference>
<dbReference type="GO" id="GO:0016747">
    <property type="term" value="F:acyltransferase activity, transferring groups other than amino-acyl groups"/>
    <property type="evidence" value="ECO:0007669"/>
    <property type="project" value="InterPro"/>
</dbReference>
<dbReference type="Proteomes" id="UP000286680">
    <property type="component" value="Unassembled WGS sequence"/>
</dbReference>
<protein>
    <submittedName>
        <fullName evidence="2">GNAT family N-acetyltransferase</fullName>
    </submittedName>
</protein>
<dbReference type="PROSITE" id="PS51186">
    <property type="entry name" value="GNAT"/>
    <property type="match status" value="1"/>
</dbReference>
<dbReference type="CDD" id="cd04301">
    <property type="entry name" value="NAT_SF"/>
    <property type="match status" value="1"/>
</dbReference>
<dbReference type="AlphaFoldDB" id="A0AA94EGJ5"/>
<dbReference type="Pfam" id="PF13302">
    <property type="entry name" value="Acetyltransf_3"/>
    <property type="match status" value="1"/>
</dbReference>
<dbReference type="InterPro" id="IPR051531">
    <property type="entry name" value="N-acetyltransferase"/>
</dbReference>